<dbReference type="KEGG" id="mane:DP065_00785"/>
<organism evidence="1 2">
    <name type="scientific">[Mycoplasma] anseris</name>
    <dbReference type="NCBI Taxonomy" id="92400"/>
    <lineage>
        <taxon>Bacteria</taxon>
        <taxon>Bacillati</taxon>
        <taxon>Mycoplasmatota</taxon>
        <taxon>Mycoplasmoidales</taxon>
        <taxon>Metamycoplasmataceae</taxon>
        <taxon>Metamycoplasma</taxon>
    </lineage>
</organism>
<dbReference type="Gene3D" id="1.10.10.1250">
    <property type="entry name" value="RNA polymerase, subunit delta, N-terminal domain"/>
    <property type="match status" value="1"/>
</dbReference>
<dbReference type="NCBIfam" id="NF045964">
    <property type="entry name" value="RNAP_delt_plasma"/>
    <property type="match status" value="1"/>
</dbReference>
<dbReference type="RefSeq" id="WP_033178818.1">
    <property type="nucleotide sequence ID" value="NZ_CP030140.1"/>
</dbReference>
<name>A0A2Z4NCK6_9BACT</name>
<evidence type="ECO:0000313" key="2">
    <source>
        <dbReference type="Proteomes" id="UP000250218"/>
    </source>
</evidence>
<evidence type="ECO:0000313" key="1">
    <source>
        <dbReference type="EMBL" id="AWX69293.1"/>
    </source>
</evidence>
<reference evidence="2" key="1">
    <citation type="submission" date="2018-06" db="EMBL/GenBank/DDBJ databases">
        <title>Complete genome sequences of Mycoplasma anatis, M. anseris and M. cloacale type strains.</title>
        <authorList>
            <person name="Grozner D."/>
            <person name="Forro B."/>
            <person name="Sulyok K.M."/>
            <person name="Marton S."/>
            <person name="Kreizinger Z."/>
            <person name="Banyai K."/>
            <person name="Gyuranecz M."/>
        </authorList>
    </citation>
    <scope>NUCLEOTIDE SEQUENCE [LARGE SCALE GENOMIC DNA]</scope>
    <source>
        <strain evidence="2">ATCC 49234</strain>
    </source>
</reference>
<dbReference type="EMBL" id="CP030140">
    <property type="protein sequence ID" value="AWX69293.1"/>
    <property type="molecule type" value="Genomic_DNA"/>
</dbReference>
<dbReference type="InterPro" id="IPR038087">
    <property type="entry name" value="RNAP_delta_N_dom_sf"/>
</dbReference>
<sequence>MEARTMADVAESILNSHGKADFAKLFDETAKILFSKWRKETIESISDEKMLEIKRGELYKLLTIDGRFFRNENGTWTTIRPDID</sequence>
<dbReference type="Proteomes" id="UP000250218">
    <property type="component" value="Chromosome"/>
</dbReference>
<accession>A0A2Z4NCK6</accession>
<dbReference type="AlphaFoldDB" id="A0A2Z4NCK6"/>
<protein>
    <submittedName>
        <fullName evidence="1">Uncharacterized protein</fullName>
    </submittedName>
</protein>
<proteinExistence type="predicted"/>
<keyword evidence="2" id="KW-1185">Reference proteome</keyword>
<gene>
    <name evidence="1" type="ORF">DP065_00785</name>
</gene>